<reference evidence="2 3" key="1">
    <citation type="journal article" date="2023" name="Insect Mol. Biol.">
        <title>Genome sequencing provides insights into the evolution of gene families encoding plant cell wall-degrading enzymes in longhorned beetles.</title>
        <authorList>
            <person name="Shin N.R."/>
            <person name="Okamura Y."/>
            <person name="Kirsch R."/>
            <person name="Pauchet Y."/>
        </authorList>
    </citation>
    <scope>NUCLEOTIDE SEQUENCE [LARGE SCALE GENOMIC DNA]</scope>
    <source>
        <strain evidence="2">EAD_L_NR</strain>
    </source>
</reference>
<evidence type="ECO:0000256" key="1">
    <source>
        <dbReference type="SAM" id="MobiDB-lite"/>
    </source>
</evidence>
<name>A0AAV8VFV3_9CUCU</name>
<feature type="region of interest" description="Disordered" evidence="1">
    <location>
        <begin position="55"/>
        <end position="80"/>
    </location>
</feature>
<dbReference type="Proteomes" id="UP001159042">
    <property type="component" value="Unassembled WGS sequence"/>
</dbReference>
<dbReference type="AlphaFoldDB" id="A0AAV8VFV3"/>
<proteinExistence type="predicted"/>
<dbReference type="EMBL" id="JANEYG010000112">
    <property type="protein sequence ID" value="KAJ8912786.1"/>
    <property type="molecule type" value="Genomic_DNA"/>
</dbReference>
<organism evidence="2 3">
    <name type="scientific">Exocentrus adspersus</name>
    <dbReference type="NCBI Taxonomy" id="1586481"/>
    <lineage>
        <taxon>Eukaryota</taxon>
        <taxon>Metazoa</taxon>
        <taxon>Ecdysozoa</taxon>
        <taxon>Arthropoda</taxon>
        <taxon>Hexapoda</taxon>
        <taxon>Insecta</taxon>
        <taxon>Pterygota</taxon>
        <taxon>Neoptera</taxon>
        <taxon>Endopterygota</taxon>
        <taxon>Coleoptera</taxon>
        <taxon>Polyphaga</taxon>
        <taxon>Cucujiformia</taxon>
        <taxon>Chrysomeloidea</taxon>
        <taxon>Cerambycidae</taxon>
        <taxon>Lamiinae</taxon>
        <taxon>Acanthocinini</taxon>
        <taxon>Exocentrus</taxon>
    </lineage>
</organism>
<keyword evidence="3" id="KW-1185">Reference proteome</keyword>
<accession>A0AAV8VFV3</accession>
<protein>
    <submittedName>
        <fullName evidence="2">Uncharacterized protein</fullName>
    </submittedName>
</protein>
<evidence type="ECO:0000313" key="2">
    <source>
        <dbReference type="EMBL" id="KAJ8912786.1"/>
    </source>
</evidence>
<evidence type="ECO:0000313" key="3">
    <source>
        <dbReference type="Proteomes" id="UP001159042"/>
    </source>
</evidence>
<comment type="caution">
    <text evidence="2">The sequence shown here is derived from an EMBL/GenBank/DDBJ whole genome shotgun (WGS) entry which is preliminary data.</text>
</comment>
<sequence length="80" mass="8850">MLCFFVILAKNLGVRRCPEVFSQTGGGLLESQDIWEFQGTRGLMNWHVLGQGNPLRGRNQSLESQEEVSMGPSVDGPVED</sequence>
<gene>
    <name evidence="2" type="ORF">NQ315_002543</name>
</gene>